<accession>A0A1R3KP21</accession>
<evidence type="ECO:0000313" key="2">
    <source>
        <dbReference type="Proteomes" id="UP000187203"/>
    </source>
</evidence>
<name>A0A1R3KP21_9ROSI</name>
<reference evidence="2" key="1">
    <citation type="submission" date="2013-09" db="EMBL/GenBank/DDBJ databases">
        <title>Corchorus olitorius genome sequencing.</title>
        <authorList>
            <person name="Alam M."/>
            <person name="Haque M.S."/>
            <person name="Islam M.S."/>
            <person name="Emdad E.M."/>
            <person name="Islam M.M."/>
            <person name="Ahmed B."/>
            <person name="Halim A."/>
            <person name="Hossen Q.M.M."/>
            <person name="Hossain M.Z."/>
            <person name="Ahmed R."/>
            <person name="Khan M.M."/>
            <person name="Islam R."/>
            <person name="Rashid M.M."/>
            <person name="Khan S.A."/>
            <person name="Rahman M.S."/>
            <person name="Alam M."/>
            <person name="Yahiya A.S."/>
            <person name="Khan M.S."/>
            <person name="Azam M.S."/>
            <person name="Haque T."/>
            <person name="Lashkar M.Z.H."/>
            <person name="Akhand A.I."/>
            <person name="Morshed G."/>
            <person name="Roy S."/>
            <person name="Uddin K.S."/>
            <person name="Rabeya T."/>
            <person name="Hossain A.S."/>
            <person name="Chowdhury A."/>
            <person name="Snigdha A.R."/>
            <person name="Mortoza M.S."/>
            <person name="Matin S.A."/>
            <person name="Hoque S.M.E."/>
            <person name="Islam M.K."/>
            <person name="Roy D.K."/>
            <person name="Haider R."/>
            <person name="Moosa M.M."/>
            <person name="Elias S.M."/>
            <person name="Hasan A.M."/>
            <person name="Jahan S."/>
            <person name="Shafiuddin M."/>
            <person name="Mahmood N."/>
            <person name="Shommy N.S."/>
        </authorList>
    </citation>
    <scope>NUCLEOTIDE SEQUENCE [LARGE SCALE GENOMIC DNA]</scope>
    <source>
        <strain evidence="2">cv. O-4</strain>
    </source>
</reference>
<sequence>MTNHLAFRLHLVGPERTRGVKNVGSLGTDSYRYGSGLVTCGAALS</sequence>
<organism evidence="1 2">
    <name type="scientific">Corchorus olitorius</name>
    <dbReference type="NCBI Taxonomy" id="93759"/>
    <lineage>
        <taxon>Eukaryota</taxon>
        <taxon>Viridiplantae</taxon>
        <taxon>Streptophyta</taxon>
        <taxon>Embryophyta</taxon>
        <taxon>Tracheophyta</taxon>
        <taxon>Spermatophyta</taxon>
        <taxon>Magnoliopsida</taxon>
        <taxon>eudicotyledons</taxon>
        <taxon>Gunneridae</taxon>
        <taxon>Pentapetalae</taxon>
        <taxon>rosids</taxon>
        <taxon>malvids</taxon>
        <taxon>Malvales</taxon>
        <taxon>Malvaceae</taxon>
        <taxon>Grewioideae</taxon>
        <taxon>Apeibeae</taxon>
        <taxon>Corchorus</taxon>
    </lineage>
</organism>
<protein>
    <submittedName>
        <fullName evidence="1">Uncharacterized protein</fullName>
    </submittedName>
</protein>
<proteinExistence type="predicted"/>
<comment type="caution">
    <text evidence="1">The sequence shown here is derived from an EMBL/GenBank/DDBJ whole genome shotgun (WGS) entry which is preliminary data.</text>
</comment>
<evidence type="ECO:0000313" key="1">
    <source>
        <dbReference type="EMBL" id="OMP08826.1"/>
    </source>
</evidence>
<dbReference type="AlphaFoldDB" id="A0A1R3KP21"/>
<gene>
    <name evidence="1" type="ORF">COLO4_06078</name>
</gene>
<keyword evidence="2" id="KW-1185">Reference proteome</keyword>
<dbReference type="Proteomes" id="UP000187203">
    <property type="component" value="Unassembled WGS sequence"/>
</dbReference>
<dbReference type="EMBL" id="AWUE01012605">
    <property type="protein sequence ID" value="OMP08826.1"/>
    <property type="molecule type" value="Genomic_DNA"/>
</dbReference>